<dbReference type="AlphaFoldDB" id="A0A448UUI6"/>
<evidence type="ECO:0000256" key="9">
    <source>
        <dbReference type="HAMAP-Rule" id="MF_01471"/>
    </source>
</evidence>
<comment type="similarity">
    <text evidence="2 9">Belongs to the CRISPR-associated endoribonuclease Cas2 protein family.</text>
</comment>
<dbReference type="HAMAP" id="MF_01471">
    <property type="entry name" value="Cas2"/>
    <property type="match status" value="1"/>
</dbReference>
<accession>A0A448UUI6</accession>
<dbReference type="EMBL" id="LR134521">
    <property type="protein sequence ID" value="VEJ29602.1"/>
    <property type="molecule type" value="Genomic_DNA"/>
</dbReference>
<keyword evidence="5 9" id="KW-0255">Endonuclease</keyword>
<dbReference type="GO" id="GO:0043571">
    <property type="term" value="P:maintenance of CRISPR repeat elements"/>
    <property type="evidence" value="ECO:0007669"/>
    <property type="project" value="UniProtKB-UniRule"/>
</dbReference>
<name>A0A448UUI6_9MICC</name>
<evidence type="ECO:0000313" key="11">
    <source>
        <dbReference type="Proteomes" id="UP000270988"/>
    </source>
</evidence>
<dbReference type="GO" id="GO:0051607">
    <property type="term" value="P:defense response to virus"/>
    <property type="evidence" value="ECO:0007669"/>
    <property type="project" value="UniProtKB-UniRule"/>
</dbReference>
<dbReference type="SUPFAM" id="SSF143430">
    <property type="entry name" value="TTP0101/SSO1404-like"/>
    <property type="match status" value="1"/>
</dbReference>
<dbReference type="PANTHER" id="PTHR34405:SF3">
    <property type="entry name" value="CRISPR-ASSOCIATED ENDORIBONUCLEASE CAS2 3"/>
    <property type="match status" value="1"/>
</dbReference>
<comment type="subunit">
    <text evidence="9">Homodimer, forms a heterotetramer with a Cas1 homodimer.</text>
</comment>
<feature type="binding site" evidence="9">
    <location>
        <position position="14"/>
    </location>
    <ligand>
        <name>Mg(2+)</name>
        <dbReference type="ChEBI" id="CHEBI:18420"/>
        <note>catalytic</note>
    </ligand>
</feature>
<dbReference type="CDD" id="cd09725">
    <property type="entry name" value="Cas2_I_II_III"/>
    <property type="match status" value="1"/>
</dbReference>
<keyword evidence="4 9" id="KW-0479">Metal-binding</keyword>
<evidence type="ECO:0000256" key="7">
    <source>
        <dbReference type="ARBA" id="ARBA00022842"/>
    </source>
</evidence>
<keyword evidence="6 9" id="KW-0378">Hydrolase</keyword>
<keyword evidence="8 9" id="KW-0051">Antiviral defense</keyword>
<organism evidence="10 11">
    <name type="scientific">Rothia dentocariosa</name>
    <dbReference type="NCBI Taxonomy" id="2047"/>
    <lineage>
        <taxon>Bacteria</taxon>
        <taxon>Bacillati</taxon>
        <taxon>Actinomycetota</taxon>
        <taxon>Actinomycetes</taxon>
        <taxon>Micrococcales</taxon>
        <taxon>Micrococcaceae</taxon>
        <taxon>Rothia</taxon>
    </lineage>
</organism>
<evidence type="ECO:0000256" key="3">
    <source>
        <dbReference type="ARBA" id="ARBA00022722"/>
    </source>
</evidence>
<evidence type="ECO:0000256" key="6">
    <source>
        <dbReference type="ARBA" id="ARBA00022801"/>
    </source>
</evidence>
<evidence type="ECO:0000313" key="10">
    <source>
        <dbReference type="EMBL" id="VEJ29602.1"/>
    </source>
</evidence>
<evidence type="ECO:0000256" key="8">
    <source>
        <dbReference type="ARBA" id="ARBA00023118"/>
    </source>
</evidence>
<evidence type="ECO:0000256" key="4">
    <source>
        <dbReference type="ARBA" id="ARBA00022723"/>
    </source>
</evidence>
<gene>
    <name evidence="9" type="primary">cas2</name>
    <name evidence="10" type="ORF">NCTC10918_00864</name>
</gene>
<dbReference type="EC" id="3.1.-.-" evidence="9"/>
<dbReference type="GO" id="GO:0046872">
    <property type="term" value="F:metal ion binding"/>
    <property type="evidence" value="ECO:0007669"/>
    <property type="project" value="UniProtKB-UniRule"/>
</dbReference>
<keyword evidence="7 9" id="KW-0460">Magnesium</keyword>
<dbReference type="Pfam" id="PF09827">
    <property type="entry name" value="CRISPR_Cas2"/>
    <property type="match status" value="1"/>
</dbReference>
<dbReference type="GO" id="GO:0016787">
    <property type="term" value="F:hydrolase activity"/>
    <property type="evidence" value="ECO:0007669"/>
    <property type="project" value="UniProtKB-KW"/>
</dbReference>
<reference evidence="10 11" key="1">
    <citation type="submission" date="2018-12" db="EMBL/GenBank/DDBJ databases">
        <authorList>
            <consortium name="Pathogen Informatics"/>
        </authorList>
    </citation>
    <scope>NUCLEOTIDE SEQUENCE [LARGE SCALE GENOMIC DNA]</scope>
    <source>
        <strain evidence="10 11">NCTC10918</strain>
    </source>
</reference>
<dbReference type="Gene3D" id="3.30.70.240">
    <property type="match status" value="1"/>
</dbReference>
<evidence type="ECO:0000256" key="1">
    <source>
        <dbReference type="ARBA" id="ARBA00001946"/>
    </source>
</evidence>
<comment type="function">
    <text evidence="9">CRISPR (clustered regularly interspaced short palindromic repeat), is an adaptive immune system that provides protection against mobile genetic elements (viruses, transposable elements and conjugative plasmids). CRISPR clusters contain sequences complementary to antecedent mobile elements and target invading nucleic acids. CRISPR clusters are transcribed and processed into CRISPR RNA (crRNA). Functions as a ssRNA-specific endoribonuclease. Involved in the integration of spacer DNA into the CRISPR cassette.</text>
</comment>
<dbReference type="Proteomes" id="UP000270988">
    <property type="component" value="Chromosome"/>
</dbReference>
<protein>
    <recommendedName>
        <fullName evidence="9">CRISPR-associated endoribonuclease Cas2</fullName>
        <ecNumber evidence="9">3.1.-.-</ecNumber>
    </recommendedName>
</protein>
<dbReference type="InterPro" id="IPR021127">
    <property type="entry name" value="CRISPR_associated_Cas2"/>
</dbReference>
<evidence type="ECO:0000256" key="2">
    <source>
        <dbReference type="ARBA" id="ARBA00009959"/>
    </source>
</evidence>
<dbReference type="PANTHER" id="PTHR34405">
    <property type="entry name" value="CRISPR-ASSOCIATED ENDORIBONUCLEASE CAS2"/>
    <property type="match status" value="1"/>
</dbReference>
<keyword evidence="3 9" id="KW-0540">Nuclease</keyword>
<comment type="cofactor">
    <cofactor evidence="1 9">
        <name>Mg(2+)</name>
        <dbReference type="ChEBI" id="CHEBI:18420"/>
    </cofactor>
</comment>
<dbReference type="NCBIfam" id="TIGR01573">
    <property type="entry name" value="cas2"/>
    <property type="match status" value="1"/>
</dbReference>
<dbReference type="GO" id="GO:0004521">
    <property type="term" value="F:RNA endonuclease activity"/>
    <property type="evidence" value="ECO:0007669"/>
    <property type="project" value="InterPro"/>
</dbReference>
<sequence>MRRDDTRRTLIAYDIPDDKRRGRIAKLLLTYGDRIQYSVFIVDIIPSKLLRLKDEIGQQVETSEDSVLFCDLGRLSELGEKRFSYVGQSRDTTDNDVLIL</sequence>
<dbReference type="InterPro" id="IPR019199">
    <property type="entry name" value="Virulence_VapD/CRISPR_Cas2"/>
</dbReference>
<proteinExistence type="inferred from homology"/>
<evidence type="ECO:0000256" key="5">
    <source>
        <dbReference type="ARBA" id="ARBA00022759"/>
    </source>
</evidence>